<dbReference type="InterPro" id="IPR045152">
    <property type="entry name" value="EDC4-like"/>
</dbReference>
<dbReference type="InterPro" id="IPR049404">
    <property type="entry name" value="EDC4_C"/>
</dbReference>
<dbReference type="InterPro" id="IPR044938">
    <property type="entry name" value="EDC4_C_sf"/>
</dbReference>
<evidence type="ECO:0000256" key="4">
    <source>
        <dbReference type="ARBA" id="ARBA00022737"/>
    </source>
</evidence>
<feature type="region of interest" description="Disordered" evidence="6">
    <location>
        <begin position="90"/>
        <end position="111"/>
    </location>
</feature>
<feature type="non-terminal residue" evidence="8">
    <location>
        <position position="1"/>
    </location>
</feature>
<evidence type="ECO:0000313" key="9">
    <source>
        <dbReference type="Proteomes" id="UP001497623"/>
    </source>
</evidence>
<evidence type="ECO:0000256" key="5">
    <source>
        <dbReference type="SAM" id="Coils"/>
    </source>
</evidence>
<dbReference type="Gene3D" id="6.10.140.270">
    <property type="match status" value="1"/>
</dbReference>
<dbReference type="PANTHER" id="PTHR15598">
    <property type="entry name" value="ENHANCER OF MRNA-DECAPPING PROTEIN 4"/>
    <property type="match status" value="1"/>
</dbReference>
<evidence type="ECO:0000259" key="7">
    <source>
        <dbReference type="Pfam" id="PF21289"/>
    </source>
</evidence>
<dbReference type="PANTHER" id="PTHR15598:SF5">
    <property type="entry name" value="ENHANCER OF MRNA-DECAPPING PROTEIN 4"/>
    <property type="match status" value="1"/>
</dbReference>
<reference evidence="8 9" key="1">
    <citation type="submission" date="2024-05" db="EMBL/GenBank/DDBJ databases">
        <authorList>
            <person name="Wallberg A."/>
        </authorList>
    </citation>
    <scope>NUCLEOTIDE SEQUENCE [LARGE SCALE GENOMIC DNA]</scope>
</reference>
<dbReference type="Pfam" id="PF21289">
    <property type="entry name" value="EDC4_C"/>
    <property type="match status" value="1"/>
</dbReference>
<evidence type="ECO:0000256" key="1">
    <source>
        <dbReference type="ARBA" id="ARBA00004496"/>
    </source>
</evidence>
<evidence type="ECO:0000256" key="2">
    <source>
        <dbReference type="ARBA" id="ARBA00022490"/>
    </source>
</evidence>
<feature type="domain" description="Enhancer of mRNA-decapping protein 4 C-terminal" evidence="7">
    <location>
        <begin position="394"/>
        <end position="507"/>
    </location>
</feature>
<gene>
    <name evidence="8" type="ORF">MNOR_LOCUS4824</name>
</gene>
<name>A0AAV2PUD3_MEGNR</name>
<accession>A0AAV2PUD3</accession>
<evidence type="ECO:0000256" key="3">
    <source>
        <dbReference type="ARBA" id="ARBA00022574"/>
    </source>
</evidence>
<dbReference type="GO" id="GO:0031087">
    <property type="term" value="P:deadenylation-independent decapping of nuclear-transcribed mRNA"/>
    <property type="evidence" value="ECO:0007669"/>
    <property type="project" value="InterPro"/>
</dbReference>
<feature type="compositionally biased region" description="Polar residues" evidence="6">
    <location>
        <begin position="95"/>
        <end position="109"/>
    </location>
</feature>
<evidence type="ECO:0000256" key="6">
    <source>
        <dbReference type="SAM" id="MobiDB-lite"/>
    </source>
</evidence>
<dbReference type="EMBL" id="CAXKWB010001793">
    <property type="protein sequence ID" value="CAL4065496.1"/>
    <property type="molecule type" value="Genomic_DNA"/>
</dbReference>
<organism evidence="8 9">
    <name type="scientific">Meganyctiphanes norvegica</name>
    <name type="common">Northern krill</name>
    <name type="synonym">Thysanopoda norvegica</name>
    <dbReference type="NCBI Taxonomy" id="48144"/>
    <lineage>
        <taxon>Eukaryota</taxon>
        <taxon>Metazoa</taxon>
        <taxon>Ecdysozoa</taxon>
        <taxon>Arthropoda</taxon>
        <taxon>Crustacea</taxon>
        <taxon>Multicrustacea</taxon>
        <taxon>Malacostraca</taxon>
        <taxon>Eumalacostraca</taxon>
        <taxon>Eucarida</taxon>
        <taxon>Euphausiacea</taxon>
        <taxon>Euphausiidae</taxon>
        <taxon>Meganyctiphanes</taxon>
    </lineage>
</organism>
<feature type="non-terminal residue" evidence="8">
    <location>
        <position position="517"/>
    </location>
</feature>
<dbReference type="Gene3D" id="1.10.220.100">
    <property type="entry name" value="conserved c-terminal region of ge- 1"/>
    <property type="match status" value="1"/>
</dbReference>
<keyword evidence="4" id="KW-0677">Repeat</keyword>
<dbReference type="Proteomes" id="UP001497623">
    <property type="component" value="Unassembled WGS sequence"/>
</dbReference>
<dbReference type="GO" id="GO:0000932">
    <property type="term" value="C:P-body"/>
    <property type="evidence" value="ECO:0007669"/>
    <property type="project" value="TreeGrafter"/>
</dbReference>
<comment type="subcellular location">
    <subcellularLocation>
        <location evidence="1">Cytoplasm</location>
    </subcellularLocation>
</comment>
<evidence type="ECO:0000313" key="8">
    <source>
        <dbReference type="EMBL" id="CAL4065496.1"/>
    </source>
</evidence>
<keyword evidence="2" id="KW-0963">Cytoplasm</keyword>
<protein>
    <recommendedName>
        <fullName evidence="7">Enhancer of mRNA-decapping protein 4 C-terminal domain-containing protein</fullName>
    </recommendedName>
</protein>
<sequence length="517" mass="56494">DLASKIICTLQKPSCALETEADGCITGIVKSFGCKIIAKAGGHTILSKGQNTHYIMDILYSSSVSGLRRNVRDSPGNILLNDLRSIVGSEVGPTSHHNGPISQPATPGVTSEDIGELRSLLVSSMALQREKNTESMTASSLLASKLDKAIQQMDQLAKQVHEMKQSQNSVQRELPRMVEATLRNEIRNTVAPGLSKSLDPLRNQLSSEVERIVKNTESQILDAVNRFILSRSFVEVVSGSVGGAVAPAVQASCREAYNKFVLPGFNSLTQQVFTQVNEAFSRGTREYLQNVECEMGVGRTAIQESVTKATSSLNLTCNSLSAHSKALQENITKLNQQHTSIYSGLTEILGCYLKNLFECLTGLGGNCQSGSDLQTFGLLTGTLALTLPLYKIQLSNGNYSFLYKKALSASDLGLVVFVCERVNPQQVFNQTPCPLTQDVLLSLVNQLSHDLSTFTDLKMKYLEEAVMNLDVSHPVTREHMRSVLQGFQRNLQAYQHLNPANKKVKMLVMAVTHLVNS</sequence>
<proteinExistence type="predicted"/>
<keyword evidence="9" id="KW-1185">Reference proteome</keyword>
<comment type="caution">
    <text evidence="8">The sequence shown here is derived from an EMBL/GenBank/DDBJ whole genome shotgun (WGS) entry which is preliminary data.</text>
</comment>
<dbReference type="AlphaFoldDB" id="A0AAV2PUD3"/>
<feature type="coiled-coil region" evidence="5">
    <location>
        <begin position="146"/>
        <end position="173"/>
    </location>
</feature>
<keyword evidence="5" id="KW-0175">Coiled coil</keyword>
<keyword evidence="3" id="KW-0853">WD repeat</keyword>